<evidence type="ECO:0000313" key="1">
    <source>
        <dbReference type="EMBL" id="KAH6931433.1"/>
    </source>
</evidence>
<accession>A0ACB7S9K9</accession>
<dbReference type="Proteomes" id="UP000821845">
    <property type="component" value="Chromosome 5"/>
</dbReference>
<proteinExistence type="predicted"/>
<name>A0ACB7S9K9_HYAAI</name>
<organism evidence="1 2">
    <name type="scientific">Hyalomma asiaticum</name>
    <name type="common">Tick</name>
    <dbReference type="NCBI Taxonomy" id="266040"/>
    <lineage>
        <taxon>Eukaryota</taxon>
        <taxon>Metazoa</taxon>
        <taxon>Ecdysozoa</taxon>
        <taxon>Arthropoda</taxon>
        <taxon>Chelicerata</taxon>
        <taxon>Arachnida</taxon>
        <taxon>Acari</taxon>
        <taxon>Parasitiformes</taxon>
        <taxon>Ixodida</taxon>
        <taxon>Ixodoidea</taxon>
        <taxon>Ixodidae</taxon>
        <taxon>Hyalomminae</taxon>
        <taxon>Hyalomma</taxon>
    </lineage>
</organism>
<keyword evidence="2" id="KW-1185">Reference proteome</keyword>
<reference evidence="1" key="1">
    <citation type="submission" date="2020-05" db="EMBL/GenBank/DDBJ databases">
        <title>Large-scale comparative analyses of tick genomes elucidate their genetic diversity and vector capacities.</title>
        <authorList>
            <person name="Jia N."/>
            <person name="Wang J."/>
            <person name="Shi W."/>
            <person name="Du L."/>
            <person name="Sun Y."/>
            <person name="Zhan W."/>
            <person name="Jiang J."/>
            <person name="Wang Q."/>
            <person name="Zhang B."/>
            <person name="Ji P."/>
            <person name="Sakyi L.B."/>
            <person name="Cui X."/>
            <person name="Yuan T."/>
            <person name="Jiang B."/>
            <person name="Yang W."/>
            <person name="Lam T.T.-Y."/>
            <person name="Chang Q."/>
            <person name="Ding S."/>
            <person name="Wang X."/>
            <person name="Zhu J."/>
            <person name="Ruan X."/>
            <person name="Zhao L."/>
            <person name="Wei J."/>
            <person name="Que T."/>
            <person name="Du C."/>
            <person name="Cheng J."/>
            <person name="Dai P."/>
            <person name="Han X."/>
            <person name="Huang E."/>
            <person name="Gao Y."/>
            <person name="Liu J."/>
            <person name="Shao H."/>
            <person name="Ye R."/>
            <person name="Li L."/>
            <person name="Wei W."/>
            <person name="Wang X."/>
            <person name="Wang C."/>
            <person name="Yang T."/>
            <person name="Huo Q."/>
            <person name="Li W."/>
            <person name="Guo W."/>
            <person name="Chen H."/>
            <person name="Zhou L."/>
            <person name="Ni X."/>
            <person name="Tian J."/>
            <person name="Zhou Y."/>
            <person name="Sheng Y."/>
            <person name="Liu T."/>
            <person name="Pan Y."/>
            <person name="Xia L."/>
            <person name="Li J."/>
            <person name="Zhao F."/>
            <person name="Cao W."/>
        </authorList>
    </citation>
    <scope>NUCLEOTIDE SEQUENCE</scope>
    <source>
        <strain evidence="1">Hyas-2018</strain>
    </source>
</reference>
<sequence>MGVTRLAAAAVIGIVWCLHILRTFTCRYHSIGPAAQATRSQHRVRRPPSVMGKYANAKRTFREEWRKDKKLSGWASSCDNGTAVHCKYCNCNIRPHYSDLLKHAETKKHRESAVIPSTQRELPQLLASSRQANYEKARRELRIALYIAVHTSINAVDELGEILHSEFKDFDLHRTKCTAIITNVLFPYFTESMDKQLKGSSYSLMVDESTDISTTKQLCIVVRFLNSAENKIATTLLDLVELSDGTAQTLHDTVMKTLDKHGLPVKDCLGLCTDGANSMSGNHNSLFSRLREDNKELVLSYIA</sequence>
<protein>
    <submittedName>
        <fullName evidence="1">Uncharacterized protein</fullName>
    </submittedName>
</protein>
<gene>
    <name evidence="1" type="ORF">HPB50_024401</name>
</gene>
<comment type="caution">
    <text evidence="1">The sequence shown here is derived from an EMBL/GenBank/DDBJ whole genome shotgun (WGS) entry which is preliminary data.</text>
</comment>
<evidence type="ECO:0000313" key="2">
    <source>
        <dbReference type="Proteomes" id="UP000821845"/>
    </source>
</evidence>
<dbReference type="EMBL" id="CM023485">
    <property type="protein sequence ID" value="KAH6931433.1"/>
    <property type="molecule type" value="Genomic_DNA"/>
</dbReference>